<dbReference type="SUPFAM" id="SSF81301">
    <property type="entry name" value="Nucleotidyltransferase"/>
    <property type="match status" value="2"/>
</dbReference>
<evidence type="ECO:0000313" key="10">
    <source>
        <dbReference type="EMBL" id="MBB5372470.1"/>
    </source>
</evidence>
<name>A0A840VLX3_9PROT</name>
<organism evidence="10 11">
    <name type="scientific">Acidocella aromatica</name>
    <dbReference type="NCBI Taxonomy" id="1303579"/>
    <lineage>
        <taxon>Bacteria</taxon>
        <taxon>Pseudomonadati</taxon>
        <taxon>Pseudomonadota</taxon>
        <taxon>Alphaproteobacteria</taxon>
        <taxon>Acetobacterales</taxon>
        <taxon>Acidocellaceae</taxon>
        <taxon>Acidocella</taxon>
    </lineage>
</organism>
<dbReference type="Gene3D" id="3.30.460.10">
    <property type="entry name" value="Beta Polymerase, domain 2"/>
    <property type="match status" value="2"/>
</dbReference>
<dbReference type="GO" id="GO:0016874">
    <property type="term" value="F:ligase activity"/>
    <property type="evidence" value="ECO:0007669"/>
    <property type="project" value="UniProtKB-KW"/>
</dbReference>
<evidence type="ECO:0000259" key="9">
    <source>
        <dbReference type="Pfam" id="PF08335"/>
    </source>
</evidence>
<dbReference type="GO" id="GO:0005524">
    <property type="term" value="F:ATP binding"/>
    <property type="evidence" value="ECO:0007669"/>
    <property type="project" value="UniProtKB-KW"/>
</dbReference>
<evidence type="ECO:0000259" key="8">
    <source>
        <dbReference type="Pfam" id="PF03710"/>
    </source>
</evidence>
<sequence length="951" mass="103311">MPSHSHKPVFPKAADAGAATRLRVDFSELGEAQFAFAATEEGAALLHALGGNAPYLAGLALRDSEALLACMAAGPDAHVAKLLEDVRALPPDLPRRELSAAVRRAKRQAALAIAIADIGGLWPLETITRALSDLAEETLRAAVRHLLFTLHEAEQITLPYPDAPERGCGFTALALGKLGAHELNYSSDIDLVLLYDPDCPVYPEDAQGMMARMARDISTLLAVRDEEGYVFRVDLRLRPDPSATPPVVALPTALSYYESQGRTWERAAFSKARPIAGDIALGEQFLAAIRPFIWRKYLDFAAISDIHAMKRQIDAQTGGSGLLGLDVKRGRGGIREIEFIVQTLGLVWGGQDPALRIPATLIALPAMAKAGHLPETTARELAADYRVLRQVEHRLQMVDDRQTHALPSTPAGLEVIATFLGEPDFQHSFPKLLERVHEHFRSFFDTGAEDAPQPLDPGSEGPPPPAFTARLRELGFNDTQHIAERLREWASGQLPALRAERARELLGGLMPHLLGTLGAQPEPDKAFAHFDTLLSRQRAGVQLLSLFTRHPALLQRVAAVLGAAPALAEQLAEDANALEALLNPSARFAAPKPVLRRQLAEAEDLEQAVAITRQFVRQEEFHLSVATLEGRIDVDEAGRLRTALAESALSLLLPRVLEAHKARYGRVKGARFAVVALGKAGAGEMLAGSDLDLMLIYDHAPMDIAPTPYFVRLSHAFTGALTAQGKEGSLYHVDMRLRPSGNHGPVAVSLEAFRRYHHLGESWTWERLALTRARVMATTPGFGPVVREAIDTALSRPQAAEAILADTAAMRDRLAAELPPHGMFDVKALPGGMMEVVFIAQALQLIHGPRHKELFRPNTAAALRGLGQAGLLTEEHTATLLRADHFWRSIQGINRITGLSDRATNPLAAMLAPLLRATGTADFAELKLAIEQISAQVQNCFNQIIRQGVTT</sequence>
<gene>
    <name evidence="10" type="ORF">HNP71_000708</name>
</gene>
<evidence type="ECO:0000256" key="2">
    <source>
        <dbReference type="ARBA" id="ARBA00022695"/>
    </source>
</evidence>
<dbReference type="GO" id="GO:0008882">
    <property type="term" value="F:[glutamate-ammonia-ligase] adenylyltransferase activity"/>
    <property type="evidence" value="ECO:0007669"/>
    <property type="project" value="UniProtKB-EC"/>
</dbReference>
<feature type="domain" description="Glutamate-ammonia ligase adenylyltransferase repeated" evidence="8">
    <location>
        <begin position="555"/>
        <end position="781"/>
    </location>
</feature>
<keyword evidence="2 10" id="KW-0548">Nucleotidyltransferase</keyword>
<dbReference type="CDD" id="cd05401">
    <property type="entry name" value="NT_GlnE_GlnD_like"/>
    <property type="match status" value="2"/>
</dbReference>
<evidence type="ECO:0000256" key="4">
    <source>
        <dbReference type="ARBA" id="ARBA00022840"/>
    </source>
</evidence>
<dbReference type="InterPro" id="IPR013546">
    <property type="entry name" value="PII_UdlTrfase/GS_AdlTrfase"/>
</dbReference>
<keyword evidence="10" id="KW-0436">Ligase</keyword>
<keyword evidence="6" id="KW-0511">Multifunctional enzyme</keyword>
<feature type="domain" description="PII-uridylyltransferase/Glutamine-synthetase adenylyltransferase" evidence="9">
    <location>
        <begin position="311"/>
        <end position="444"/>
    </location>
</feature>
<keyword evidence="4" id="KW-0067">ATP-binding</keyword>
<protein>
    <submittedName>
        <fullName evidence="10">Glutamate-ammonia-ligase adenylyltransferase</fullName>
        <ecNumber evidence="10">2.7.7.42</ecNumber>
    </submittedName>
</protein>
<dbReference type="PANTHER" id="PTHR30621">
    <property type="entry name" value="GLUTAMINE SYNTHETASE ADENYLYLTRANSFERASE"/>
    <property type="match status" value="1"/>
</dbReference>
<dbReference type="SUPFAM" id="SSF81593">
    <property type="entry name" value="Nucleotidyltransferase substrate binding subunit/domain"/>
    <property type="match status" value="2"/>
</dbReference>
<accession>A0A840VLX3</accession>
<dbReference type="InterPro" id="IPR043519">
    <property type="entry name" value="NT_sf"/>
</dbReference>
<dbReference type="AlphaFoldDB" id="A0A840VLX3"/>
<keyword evidence="11" id="KW-1185">Reference proteome</keyword>
<evidence type="ECO:0000256" key="3">
    <source>
        <dbReference type="ARBA" id="ARBA00022741"/>
    </source>
</evidence>
<evidence type="ECO:0000256" key="6">
    <source>
        <dbReference type="ARBA" id="ARBA00023268"/>
    </source>
</evidence>
<feature type="domain" description="Glutamate-ammonia ligase adenylyltransferase repeated" evidence="8">
    <location>
        <begin position="48"/>
        <end position="287"/>
    </location>
</feature>
<keyword evidence="5" id="KW-0460">Magnesium</keyword>
<reference evidence="10 11" key="1">
    <citation type="submission" date="2020-08" db="EMBL/GenBank/DDBJ databases">
        <title>Genomic Encyclopedia of Type Strains, Phase IV (KMG-IV): sequencing the most valuable type-strain genomes for metagenomic binning, comparative biology and taxonomic classification.</title>
        <authorList>
            <person name="Goeker M."/>
        </authorList>
    </citation>
    <scope>NUCLEOTIDE SEQUENCE [LARGE SCALE GENOMIC DNA]</scope>
    <source>
        <strain evidence="10 11">DSM 27026</strain>
    </source>
</reference>
<dbReference type="Pfam" id="PF03710">
    <property type="entry name" value="GlnE"/>
    <property type="match status" value="2"/>
</dbReference>
<feature type="domain" description="PII-uridylyltransferase/Glutamine-synthetase adenylyltransferase" evidence="9">
    <location>
        <begin position="810"/>
        <end position="943"/>
    </location>
</feature>
<evidence type="ECO:0000256" key="5">
    <source>
        <dbReference type="ARBA" id="ARBA00022842"/>
    </source>
</evidence>
<evidence type="ECO:0000256" key="7">
    <source>
        <dbReference type="SAM" id="MobiDB-lite"/>
    </source>
</evidence>
<keyword evidence="1 10" id="KW-0808">Transferase</keyword>
<dbReference type="GO" id="GO:0005829">
    <property type="term" value="C:cytosol"/>
    <property type="evidence" value="ECO:0007669"/>
    <property type="project" value="TreeGrafter"/>
</dbReference>
<evidence type="ECO:0000256" key="1">
    <source>
        <dbReference type="ARBA" id="ARBA00022679"/>
    </source>
</evidence>
<evidence type="ECO:0000313" key="11">
    <source>
        <dbReference type="Proteomes" id="UP000553706"/>
    </source>
</evidence>
<dbReference type="PANTHER" id="PTHR30621:SF0">
    <property type="entry name" value="BIFUNCTIONAL GLUTAMINE SYNTHETASE ADENYLYLTRANSFERASE_ADENYLYL-REMOVING ENZYME"/>
    <property type="match status" value="1"/>
</dbReference>
<dbReference type="Proteomes" id="UP000553706">
    <property type="component" value="Unassembled WGS sequence"/>
</dbReference>
<proteinExistence type="predicted"/>
<keyword evidence="3" id="KW-0547">Nucleotide-binding</keyword>
<feature type="region of interest" description="Disordered" evidence="7">
    <location>
        <begin position="447"/>
        <end position="466"/>
    </location>
</feature>
<dbReference type="NCBIfam" id="NF008292">
    <property type="entry name" value="PRK11072.1"/>
    <property type="match status" value="1"/>
</dbReference>
<dbReference type="RefSeq" id="WP_183265493.1">
    <property type="nucleotide sequence ID" value="NZ_JACHFJ010000002.1"/>
</dbReference>
<dbReference type="InterPro" id="IPR005190">
    <property type="entry name" value="GlnE_rpt_dom"/>
</dbReference>
<dbReference type="NCBIfam" id="NF010706">
    <property type="entry name" value="PRK14108.1"/>
    <property type="match status" value="1"/>
</dbReference>
<dbReference type="EMBL" id="JACHFJ010000002">
    <property type="protein sequence ID" value="MBB5372470.1"/>
    <property type="molecule type" value="Genomic_DNA"/>
</dbReference>
<comment type="caution">
    <text evidence="10">The sequence shown here is derived from an EMBL/GenBank/DDBJ whole genome shotgun (WGS) entry which is preliminary data.</text>
</comment>
<dbReference type="Gene3D" id="1.20.120.1510">
    <property type="match status" value="1"/>
</dbReference>
<dbReference type="EC" id="2.7.7.42" evidence="10"/>
<dbReference type="InterPro" id="IPR023057">
    <property type="entry name" value="GlnE"/>
</dbReference>
<dbReference type="GO" id="GO:0000820">
    <property type="term" value="P:regulation of glutamine family amino acid metabolic process"/>
    <property type="evidence" value="ECO:0007669"/>
    <property type="project" value="TreeGrafter"/>
</dbReference>
<dbReference type="Pfam" id="PF08335">
    <property type="entry name" value="GlnD_UR_UTase"/>
    <property type="match status" value="2"/>
</dbReference>
<dbReference type="Gene3D" id="1.20.120.330">
    <property type="entry name" value="Nucleotidyltransferases domain 2"/>
    <property type="match status" value="2"/>
</dbReference>